<accession>B3FJ24</accession>
<organism evidence="1 2">
    <name type="scientific">Pseudomonas phage 201phi2-1</name>
    <name type="common">Pseudomonas chlororaphis phage 201phi2-1</name>
    <dbReference type="NCBI Taxonomy" id="198110"/>
    <lineage>
        <taxon>Viruses</taxon>
        <taxon>Duplodnaviria</taxon>
        <taxon>Heunggongvirae</taxon>
        <taxon>Uroviricota</taxon>
        <taxon>Caudoviricetes</taxon>
        <taxon>Chimalliviridae</taxon>
        <taxon>Serwervirus</taxon>
        <taxon>Serwervirus 201phi21</taxon>
    </lineage>
</organism>
<organismHost>
    <name type="scientific">Pseudomonas chlororaphis</name>
    <dbReference type="NCBI Taxonomy" id="587753"/>
</organismHost>
<evidence type="ECO:0000313" key="1">
    <source>
        <dbReference type="EMBL" id="ABY62991.1"/>
    </source>
</evidence>
<dbReference type="OrthoDB" id="7008at10239"/>
<dbReference type="RefSeq" id="YP_001956885.1">
    <property type="nucleotide sequence ID" value="NC_010821.1"/>
</dbReference>
<dbReference type="KEGG" id="vg:6372470"/>
<name>B3FJ24_BP201</name>
<dbReference type="Proteomes" id="UP000002421">
    <property type="component" value="Segment"/>
</dbReference>
<keyword evidence="2" id="KW-1185">Reference proteome</keyword>
<sequence>MPNAVIVLPDVYETIQRAVAVSAVTQIAQFMGLPPETEVYFPGRAETVPMNGAVFGNCCDATNAIRFDPEERVEVRYDEIAEENFTLSTAVMNDQNYPIFADTKHGIFIHPVRRFVDFRIDITYQAPNVVVAQRWLDDQRIKLSEGFGDMTMALEYHYNFSLPMMALLKGLYDTQEGSAYPSGQSFNDWLIERTIQPHTDMVTNTDTFPQYTVYERQVDVVGHFDFINTPETPQKASDNSGAYECTFSYICRYDRPTHMYIEYPMIMNQCPIPKLFRPDYPYQNYQQIDRKTTVLRGSLDKAFHISAQRGLPYIQYPDTDTWVAPDEFPTKLTFFTGLLMLNCKDLKAVMDFKSLGRFAFTPWFVEFFESVGTRAFGPNSLFDIRLYRNNERLHIPLVMEPGTLKLRTTVDLDPEYYYHIQISVNGNWLQIPKDTWEGIRRYPTVYWTICRMFWVCRGKEPLEKLELLGLGRPRTPNPDWPGEGTTEWTKDVPHFPEGYVKWADIECGRTARAETIPGQTGPNGTDAFTSLQAYGPANVLYAGLIADKLVGGN</sequence>
<gene>
    <name evidence="1" type="ORF">201phi2-1p161</name>
</gene>
<reference evidence="1 2" key="1">
    <citation type="journal article" date="2008" name="Virology">
        <title>Characterization of Pseudomonas chlororaphis myovirus 201varphi2-1 via genomic sequencing, mass spectrometry, and electron microscopy.</title>
        <authorList>
            <person name="Thomas J.A."/>
            <person name="Rolando M.R."/>
            <person name="Carroll C.A."/>
            <person name="Shen P.S."/>
            <person name="Belnap D.M."/>
            <person name="Weintraub S.T."/>
            <person name="Serwer P."/>
            <person name="Hardies S.C."/>
        </authorList>
    </citation>
    <scope>NUCLEOTIDE SEQUENCE</scope>
</reference>
<dbReference type="EMBL" id="EU197055">
    <property type="protein sequence ID" value="ABY62991.1"/>
    <property type="molecule type" value="Genomic_DNA"/>
</dbReference>
<proteinExistence type="predicted"/>
<protein>
    <submittedName>
        <fullName evidence="1">Uncharacterized protein</fullName>
    </submittedName>
</protein>
<evidence type="ECO:0000313" key="2">
    <source>
        <dbReference type="Proteomes" id="UP000002421"/>
    </source>
</evidence>